<dbReference type="OrthoDB" id="8477406at2"/>
<evidence type="ECO:0000256" key="5">
    <source>
        <dbReference type="ARBA" id="ARBA00033748"/>
    </source>
</evidence>
<gene>
    <name evidence="8" type="ORF">EOD42_21960</name>
</gene>
<dbReference type="Proteomes" id="UP000282957">
    <property type="component" value="Unassembled WGS sequence"/>
</dbReference>
<keyword evidence="3" id="KW-0560">Oxidoreductase</keyword>
<evidence type="ECO:0000256" key="3">
    <source>
        <dbReference type="ARBA" id="ARBA00023002"/>
    </source>
</evidence>
<feature type="binding site" evidence="6">
    <location>
        <position position="216"/>
    </location>
    <ligand>
        <name>FMN</name>
        <dbReference type="ChEBI" id="CHEBI:58210"/>
    </ligand>
</feature>
<reference evidence="8 9" key="1">
    <citation type="submission" date="2019-01" db="EMBL/GenBank/DDBJ databases">
        <authorList>
            <person name="Chen W.-M."/>
        </authorList>
    </citation>
    <scope>NUCLEOTIDE SEQUENCE [LARGE SCALE GENOMIC DNA]</scope>
    <source>
        <strain evidence="8 9">CCP-6</strain>
    </source>
</reference>
<keyword evidence="2 6" id="KW-0288">FMN</keyword>
<comment type="caution">
    <text evidence="8">The sequence shown here is derived from an EMBL/GenBank/DDBJ whole genome shotgun (WGS) entry which is preliminary data.</text>
</comment>
<dbReference type="Gene3D" id="3.20.20.30">
    <property type="entry name" value="Luciferase-like domain"/>
    <property type="match status" value="1"/>
</dbReference>
<dbReference type="AlphaFoldDB" id="A0A437M1N8"/>
<keyword evidence="1 6" id="KW-0285">Flavoprotein</keyword>
<feature type="binding site" evidence="6">
    <location>
        <position position="94"/>
    </location>
    <ligand>
        <name>FMN</name>
        <dbReference type="ChEBI" id="CHEBI:58210"/>
    </ligand>
</feature>
<organism evidence="8 9">
    <name type="scientific">Rhodovarius crocodyli</name>
    <dbReference type="NCBI Taxonomy" id="1979269"/>
    <lineage>
        <taxon>Bacteria</taxon>
        <taxon>Pseudomonadati</taxon>
        <taxon>Pseudomonadota</taxon>
        <taxon>Alphaproteobacteria</taxon>
        <taxon>Acetobacterales</taxon>
        <taxon>Roseomonadaceae</taxon>
        <taxon>Rhodovarius</taxon>
    </lineage>
</organism>
<dbReference type="InterPro" id="IPR011251">
    <property type="entry name" value="Luciferase-like_dom"/>
</dbReference>
<evidence type="ECO:0000313" key="8">
    <source>
        <dbReference type="EMBL" id="RVT91631.1"/>
    </source>
</evidence>
<evidence type="ECO:0000256" key="4">
    <source>
        <dbReference type="ARBA" id="ARBA00023033"/>
    </source>
</evidence>
<evidence type="ECO:0000259" key="7">
    <source>
        <dbReference type="Pfam" id="PF00296"/>
    </source>
</evidence>
<keyword evidence="4" id="KW-0503">Monooxygenase</keyword>
<sequence length="439" mass="48666">MPRQDRITLVAFADPNMFHSGNPAAQRHPDRFGIAGFAAHAKLAERAGFDAIFKPDFLGLDQVKSEMRPRAGFEPLTLLAALSQHTSRLGLIVTESTSFTEPYNVARYFTSLDNLSGGRASWNVVTSYYGEENFGDGKLLPLAERYRKADEYMQVSYRLWDGWKAGSVSWSEAGHRFDGDLVENADFAGEYFRVKQALDIPPGPQGRPVIVQAGASEEGLDFAARHAEIVFAATPDLDTAIPFYRDLKRRVAEHGRDPSTLRILPGLNIFVAGTAAEAEAIYQSQFTDKALLKYRDKVVREAPLFRLDGLDLDAPIPASAIPSEEELNQVERRRSRGLLLRRYFARPGATLRGVLSQVFEFGHLTLIGTPDSIADELADWFERHAADGFVLKGGNSFAAVATQVLPLLERRGILRRPAAGLTFRQALFDNVDRRQPATA</sequence>
<evidence type="ECO:0000256" key="1">
    <source>
        <dbReference type="ARBA" id="ARBA00022630"/>
    </source>
</evidence>
<dbReference type="EMBL" id="SACL01000010">
    <property type="protein sequence ID" value="RVT91631.1"/>
    <property type="molecule type" value="Genomic_DNA"/>
</dbReference>
<name>A0A437M1N8_9PROT</name>
<dbReference type="InterPro" id="IPR036661">
    <property type="entry name" value="Luciferase-like_sf"/>
</dbReference>
<feature type="binding site" evidence="6">
    <location>
        <position position="56"/>
    </location>
    <ligand>
        <name>FMN</name>
        <dbReference type="ChEBI" id="CHEBI:58210"/>
    </ligand>
</feature>
<dbReference type="GO" id="GO:0016705">
    <property type="term" value="F:oxidoreductase activity, acting on paired donors, with incorporation or reduction of molecular oxygen"/>
    <property type="evidence" value="ECO:0007669"/>
    <property type="project" value="InterPro"/>
</dbReference>
<evidence type="ECO:0000313" key="9">
    <source>
        <dbReference type="Proteomes" id="UP000282957"/>
    </source>
</evidence>
<proteinExistence type="inferred from homology"/>
<comment type="similarity">
    <text evidence="5">Belongs to the NtaA/SnaA/DszA monooxygenase family.</text>
</comment>
<feature type="binding site" evidence="6">
    <location>
        <position position="146"/>
    </location>
    <ligand>
        <name>FMN</name>
        <dbReference type="ChEBI" id="CHEBI:58210"/>
    </ligand>
</feature>
<dbReference type="InterPro" id="IPR051260">
    <property type="entry name" value="Diverse_substr_monoxygenases"/>
</dbReference>
<keyword evidence="9" id="KW-1185">Reference proteome</keyword>
<accession>A0A437M1N8</accession>
<dbReference type="PIRSF" id="PIRSF000337">
    <property type="entry name" value="NTA_MOA"/>
    <property type="match status" value="1"/>
</dbReference>
<protein>
    <submittedName>
        <fullName evidence="8">LLM class flavin-dependent oxidoreductase</fullName>
    </submittedName>
</protein>
<dbReference type="PANTHER" id="PTHR30011">
    <property type="entry name" value="ALKANESULFONATE MONOOXYGENASE-RELATED"/>
    <property type="match status" value="1"/>
</dbReference>
<evidence type="ECO:0000256" key="6">
    <source>
        <dbReference type="PIRSR" id="PIRSR000337-1"/>
    </source>
</evidence>
<evidence type="ECO:0000256" key="2">
    <source>
        <dbReference type="ARBA" id="ARBA00022643"/>
    </source>
</evidence>
<dbReference type="NCBIfam" id="TIGR03860">
    <property type="entry name" value="FMN_nitrolo"/>
    <property type="match status" value="1"/>
</dbReference>
<dbReference type="PANTHER" id="PTHR30011:SF16">
    <property type="entry name" value="C2H2 FINGER DOMAIN TRANSCRIPTION FACTOR (EUROFUNG)-RELATED"/>
    <property type="match status" value="1"/>
</dbReference>
<dbReference type="InterPro" id="IPR016215">
    <property type="entry name" value="NTA_MOA"/>
</dbReference>
<dbReference type="SUPFAM" id="SSF51679">
    <property type="entry name" value="Bacterial luciferase-like"/>
    <property type="match status" value="1"/>
</dbReference>
<feature type="domain" description="Luciferase-like" evidence="7">
    <location>
        <begin position="18"/>
        <end position="382"/>
    </location>
</feature>
<dbReference type="Pfam" id="PF00296">
    <property type="entry name" value="Bac_luciferase"/>
    <property type="match status" value="1"/>
</dbReference>
<dbReference type="GO" id="GO:0004497">
    <property type="term" value="F:monooxygenase activity"/>
    <property type="evidence" value="ECO:0007669"/>
    <property type="project" value="UniProtKB-KW"/>
</dbReference>
<dbReference type="RefSeq" id="WP_127789735.1">
    <property type="nucleotide sequence ID" value="NZ_SACL01000010.1"/>
</dbReference>